<organism evidence="1 2">
    <name type="scientific">Mycena metata</name>
    <dbReference type="NCBI Taxonomy" id="1033252"/>
    <lineage>
        <taxon>Eukaryota</taxon>
        <taxon>Fungi</taxon>
        <taxon>Dikarya</taxon>
        <taxon>Basidiomycota</taxon>
        <taxon>Agaricomycotina</taxon>
        <taxon>Agaricomycetes</taxon>
        <taxon>Agaricomycetidae</taxon>
        <taxon>Agaricales</taxon>
        <taxon>Marasmiineae</taxon>
        <taxon>Mycenaceae</taxon>
        <taxon>Mycena</taxon>
    </lineage>
</organism>
<gene>
    <name evidence="1" type="ORF">B0H16DRAFT_1454724</name>
</gene>
<comment type="caution">
    <text evidence="1">The sequence shown here is derived from an EMBL/GenBank/DDBJ whole genome shotgun (WGS) entry which is preliminary data.</text>
</comment>
<evidence type="ECO:0000313" key="1">
    <source>
        <dbReference type="EMBL" id="KAJ7764926.1"/>
    </source>
</evidence>
<dbReference type="EMBL" id="JARKIB010000027">
    <property type="protein sequence ID" value="KAJ7764926.1"/>
    <property type="molecule type" value="Genomic_DNA"/>
</dbReference>
<name>A0AAD7JK02_9AGAR</name>
<accession>A0AAD7JK02</accession>
<keyword evidence="2" id="KW-1185">Reference proteome</keyword>
<proteinExistence type="predicted"/>
<reference evidence="1" key="1">
    <citation type="submission" date="2023-03" db="EMBL/GenBank/DDBJ databases">
        <title>Massive genome expansion in bonnet fungi (Mycena s.s.) driven by repeated elements and novel gene families across ecological guilds.</title>
        <authorList>
            <consortium name="Lawrence Berkeley National Laboratory"/>
            <person name="Harder C.B."/>
            <person name="Miyauchi S."/>
            <person name="Viragh M."/>
            <person name="Kuo A."/>
            <person name="Thoen E."/>
            <person name="Andreopoulos B."/>
            <person name="Lu D."/>
            <person name="Skrede I."/>
            <person name="Drula E."/>
            <person name="Henrissat B."/>
            <person name="Morin E."/>
            <person name="Kohler A."/>
            <person name="Barry K."/>
            <person name="LaButti K."/>
            <person name="Morin E."/>
            <person name="Salamov A."/>
            <person name="Lipzen A."/>
            <person name="Mereny Z."/>
            <person name="Hegedus B."/>
            <person name="Baldrian P."/>
            <person name="Stursova M."/>
            <person name="Weitz H."/>
            <person name="Taylor A."/>
            <person name="Grigoriev I.V."/>
            <person name="Nagy L.G."/>
            <person name="Martin F."/>
            <person name="Kauserud H."/>
        </authorList>
    </citation>
    <scope>NUCLEOTIDE SEQUENCE</scope>
    <source>
        <strain evidence="1">CBHHK182m</strain>
    </source>
</reference>
<protein>
    <submittedName>
        <fullName evidence="1">Uncharacterized protein</fullName>
    </submittedName>
</protein>
<dbReference type="AlphaFoldDB" id="A0AAD7JK02"/>
<dbReference type="Proteomes" id="UP001215598">
    <property type="component" value="Unassembled WGS sequence"/>
</dbReference>
<evidence type="ECO:0000313" key="2">
    <source>
        <dbReference type="Proteomes" id="UP001215598"/>
    </source>
</evidence>
<sequence length="428" mass="47507">MNHIDFMEMKSTNCWRCLRLGSVQEAVWKELDSERAYRVSDSRTGNGKGPRSKVLGFCLGSRARARLGGGSKRLIFAPLAEREGPKRNCTLPDARFSPELVDHVLDNVAFTGSATGDTKDIGTCGSVFKRWLPSSRKHLFSHLAVSNSGSPTPQSFLDLADGSSEPILSLVRTIHLGLAVHDTPIADDHIWGLLMSPVLRLDELCIYSVPGFLPDPEKFKFLQWVHTGIPRMGSSLTRLRLILPTHFPLDVLADILSGLPCLTELKMRSKRRNHGYGVLAPFPPHSSGTSFFFEWLLSHANPPMLTSLTIDACAPNAEHEVAPLETYLCRFGARLRSLSLAYRLTEKVDGWDNFWNIEGTRAFHARTLPYTPRLVHHMLFAVAPETFPSTLTALSASRLASLNVGVYLRTVDMRDLAPPPDWAGLGRD</sequence>